<organism evidence="12 13">
    <name type="scientific">Stenotrophomonas tumulicola</name>
    <dbReference type="NCBI Taxonomy" id="1685415"/>
    <lineage>
        <taxon>Bacteria</taxon>
        <taxon>Pseudomonadati</taxon>
        <taxon>Pseudomonadota</taxon>
        <taxon>Gammaproteobacteria</taxon>
        <taxon>Lysobacterales</taxon>
        <taxon>Lysobacteraceae</taxon>
        <taxon>Stenotrophomonas</taxon>
    </lineage>
</organism>
<dbReference type="FunFam" id="3.90.950.10:FF:000001">
    <property type="entry name" value="dITP/XTP pyrophosphatase"/>
    <property type="match status" value="1"/>
</dbReference>
<evidence type="ECO:0000256" key="3">
    <source>
        <dbReference type="ARBA" id="ARBA00022723"/>
    </source>
</evidence>
<dbReference type="PANTHER" id="PTHR11067">
    <property type="entry name" value="INOSINE TRIPHOSPHATE PYROPHOSPHATASE/HAM1 PROTEIN"/>
    <property type="match status" value="1"/>
</dbReference>
<comment type="catalytic activity">
    <reaction evidence="10">
        <text>ITP + H2O = IMP + diphosphate + H(+)</text>
        <dbReference type="Rhea" id="RHEA:29399"/>
        <dbReference type="ChEBI" id="CHEBI:15377"/>
        <dbReference type="ChEBI" id="CHEBI:15378"/>
        <dbReference type="ChEBI" id="CHEBI:33019"/>
        <dbReference type="ChEBI" id="CHEBI:58053"/>
        <dbReference type="ChEBI" id="CHEBI:61402"/>
        <dbReference type="EC" id="3.6.1.66"/>
    </reaction>
</comment>
<feature type="binding site" evidence="10">
    <location>
        <position position="182"/>
    </location>
    <ligand>
        <name>substrate</name>
    </ligand>
</feature>
<dbReference type="InterPro" id="IPR029001">
    <property type="entry name" value="ITPase-like_fam"/>
</dbReference>
<comment type="similarity">
    <text evidence="1 10 11">Belongs to the HAM1 NTPase family.</text>
</comment>
<evidence type="ECO:0000256" key="1">
    <source>
        <dbReference type="ARBA" id="ARBA00008023"/>
    </source>
</evidence>
<dbReference type="Proteomes" id="UP000547058">
    <property type="component" value="Unassembled WGS sequence"/>
</dbReference>
<dbReference type="GO" id="GO:0017111">
    <property type="term" value="F:ribonucleoside triphosphate phosphatase activity"/>
    <property type="evidence" value="ECO:0007669"/>
    <property type="project" value="InterPro"/>
</dbReference>
<dbReference type="EMBL" id="JACGXS010000019">
    <property type="protein sequence ID" value="MBA8683852.1"/>
    <property type="molecule type" value="Genomic_DNA"/>
</dbReference>
<dbReference type="CDD" id="cd00515">
    <property type="entry name" value="HAM1"/>
    <property type="match status" value="1"/>
</dbReference>
<keyword evidence="6 10" id="KW-0460">Magnesium</keyword>
<keyword evidence="7 10" id="KW-0546">Nucleotide metabolism</keyword>
<evidence type="ECO:0000313" key="13">
    <source>
        <dbReference type="Proteomes" id="UP000547058"/>
    </source>
</evidence>
<keyword evidence="13" id="KW-1185">Reference proteome</keyword>
<evidence type="ECO:0000256" key="8">
    <source>
        <dbReference type="ARBA" id="ARBA00051875"/>
    </source>
</evidence>
<dbReference type="GO" id="GO:0035870">
    <property type="term" value="F:dITP diphosphatase activity"/>
    <property type="evidence" value="ECO:0007669"/>
    <property type="project" value="UniProtKB-UniRule"/>
</dbReference>
<dbReference type="InterPro" id="IPR020922">
    <property type="entry name" value="dITP/XTP_pyrophosphatase"/>
</dbReference>
<reference evidence="12 13" key="1">
    <citation type="submission" date="2020-08" db="EMBL/GenBank/DDBJ databases">
        <title>Stenotrophomonas tumulicola JCM 30961.</title>
        <authorList>
            <person name="Deng Y."/>
        </authorList>
    </citation>
    <scope>NUCLEOTIDE SEQUENCE [LARGE SCALE GENOMIC DNA]</scope>
    <source>
        <strain evidence="12 13">JCM 30961</strain>
    </source>
</reference>
<dbReference type="GO" id="GO:0036222">
    <property type="term" value="F:XTP diphosphatase activity"/>
    <property type="evidence" value="ECO:0007669"/>
    <property type="project" value="UniProtKB-UniRule"/>
</dbReference>
<dbReference type="EC" id="3.6.1.66" evidence="10"/>
<dbReference type="GO" id="GO:0005829">
    <property type="term" value="C:cytosol"/>
    <property type="evidence" value="ECO:0007669"/>
    <property type="project" value="TreeGrafter"/>
</dbReference>
<comment type="subunit">
    <text evidence="2 10">Homodimer.</text>
</comment>
<dbReference type="RefSeq" id="WP_182342396.1">
    <property type="nucleotide sequence ID" value="NZ_JACGXS010000019.1"/>
</dbReference>
<evidence type="ECO:0000256" key="10">
    <source>
        <dbReference type="HAMAP-Rule" id="MF_01405"/>
    </source>
</evidence>
<dbReference type="GO" id="GO:0000166">
    <property type="term" value="F:nucleotide binding"/>
    <property type="evidence" value="ECO:0007669"/>
    <property type="project" value="UniProtKB-KW"/>
</dbReference>
<comment type="caution">
    <text evidence="12">The sequence shown here is derived from an EMBL/GenBank/DDBJ whole genome shotgun (WGS) entry which is preliminary data.</text>
</comment>
<comment type="caution">
    <text evidence="10">Lacks conserved residue(s) required for the propagation of feature annotation.</text>
</comment>
<evidence type="ECO:0000256" key="9">
    <source>
        <dbReference type="ARBA" id="ARBA00052017"/>
    </source>
</evidence>
<evidence type="ECO:0000256" key="2">
    <source>
        <dbReference type="ARBA" id="ARBA00011738"/>
    </source>
</evidence>
<feature type="binding site" evidence="10">
    <location>
        <begin position="187"/>
        <end position="188"/>
    </location>
    <ligand>
        <name>substrate</name>
    </ligand>
</feature>
<dbReference type="AlphaFoldDB" id="A0A7W3FQP7"/>
<evidence type="ECO:0000256" key="7">
    <source>
        <dbReference type="ARBA" id="ARBA00023080"/>
    </source>
</evidence>
<feature type="binding site" evidence="10">
    <location>
        <begin position="159"/>
        <end position="162"/>
    </location>
    <ligand>
        <name>substrate</name>
    </ligand>
</feature>
<feature type="binding site" evidence="10">
    <location>
        <position position="74"/>
    </location>
    <ligand>
        <name>Mg(2+)</name>
        <dbReference type="ChEBI" id="CHEBI:18420"/>
    </ligand>
</feature>
<dbReference type="GO" id="GO:0046872">
    <property type="term" value="F:metal ion binding"/>
    <property type="evidence" value="ECO:0007669"/>
    <property type="project" value="UniProtKB-KW"/>
</dbReference>
<dbReference type="PANTHER" id="PTHR11067:SF9">
    <property type="entry name" value="INOSINE TRIPHOSPHATE PYROPHOSPHATASE"/>
    <property type="match status" value="1"/>
</dbReference>
<gene>
    <name evidence="12" type="primary">rdgB</name>
    <name evidence="12" type="ORF">H4O11_18785</name>
</gene>
<dbReference type="HAMAP" id="MF_01405">
    <property type="entry name" value="Non_canon_purine_NTPase"/>
    <property type="match status" value="1"/>
</dbReference>
<dbReference type="GO" id="GO:0009146">
    <property type="term" value="P:purine nucleoside triphosphate catabolic process"/>
    <property type="evidence" value="ECO:0007669"/>
    <property type="project" value="UniProtKB-UniRule"/>
</dbReference>
<dbReference type="GO" id="GO:0036220">
    <property type="term" value="F:ITP diphosphatase activity"/>
    <property type="evidence" value="ECO:0007669"/>
    <property type="project" value="UniProtKB-UniRule"/>
</dbReference>
<dbReference type="InterPro" id="IPR002637">
    <property type="entry name" value="RdgB/HAM1"/>
</dbReference>
<evidence type="ECO:0000313" key="12">
    <source>
        <dbReference type="EMBL" id="MBA8683852.1"/>
    </source>
</evidence>
<keyword evidence="5 10" id="KW-0378">Hydrolase</keyword>
<comment type="catalytic activity">
    <reaction evidence="8 10">
        <text>dITP + H2O = dIMP + diphosphate + H(+)</text>
        <dbReference type="Rhea" id="RHEA:28342"/>
        <dbReference type="ChEBI" id="CHEBI:15377"/>
        <dbReference type="ChEBI" id="CHEBI:15378"/>
        <dbReference type="ChEBI" id="CHEBI:33019"/>
        <dbReference type="ChEBI" id="CHEBI:61194"/>
        <dbReference type="ChEBI" id="CHEBI:61382"/>
        <dbReference type="EC" id="3.6.1.66"/>
    </reaction>
</comment>
<comment type="function">
    <text evidence="10">Pyrophosphatase that catalyzes the hydrolysis of nucleoside triphosphates to their monophosphate derivatives, with a high preference for the non-canonical purine nucleotides XTP (xanthosine triphosphate), dITP (deoxyinosine triphosphate) and ITP. Seems to function as a house-cleaning enzyme that removes non-canonical purine nucleotides from the nucleotide pool, thus preventing their incorporation into DNA/RNA and avoiding chromosomal lesions.</text>
</comment>
<evidence type="ECO:0000256" key="6">
    <source>
        <dbReference type="ARBA" id="ARBA00022842"/>
    </source>
</evidence>
<accession>A0A7W3FQP7</accession>
<dbReference type="NCBIfam" id="TIGR00042">
    <property type="entry name" value="RdgB/HAM1 family non-canonical purine NTP pyrophosphatase"/>
    <property type="match status" value="1"/>
</dbReference>
<comment type="cofactor">
    <cofactor evidence="10">
        <name>Mg(2+)</name>
        <dbReference type="ChEBI" id="CHEBI:18420"/>
    </cofactor>
    <text evidence="10">Binds 1 Mg(2+) ion per subunit.</text>
</comment>
<feature type="binding site" evidence="10">
    <location>
        <position position="75"/>
    </location>
    <ligand>
        <name>substrate</name>
    </ligand>
</feature>
<evidence type="ECO:0000256" key="4">
    <source>
        <dbReference type="ARBA" id="ARBA00022741"/>
    </source>
</evidence>
<keyword evidence="4 10" id="KW-0547">Nucleotide-binding</keyword>
<name>A0A7W3FQP7_9GAMM</name>
<feature type="active site" description="Proton acceptor" evidence="10">
    <location>
        <position position="74"/>
    </location>
</feature>
<protein>
    <recommendedName>
        <fullName evidence="10">dITP/XTP pyrophosphatase</fullName>
        <ecNumber evidence="10">3.6.1.66</ecNumber>
    </recommendedName>
    <alternativeName>
        <fullName evidence="10">Non-canonical purine NTP pyrophosphatase</fullName>
    </alternativeName>
    <alternativeName>
        <fullName evidence="10">Non-standard purine NTP pyrophosphatase</fullName>
    </alternativeName>
    <alternativeName>
        <fullName evidence="10">Nucleoside-triphosphate diphosphatase</fullName>
    </alternativeName>
    <alternativeName>
        <fullName evidence="10">Nucleoside-triphosphate pyrophosphatase</fullName>
        <shortName evidence="10">NTPase</shortName>
    </alternativeName>
</protein>
<dbReference type="Pfam" id="PF01725">
    <property type="entry name" value="Ham1p_like"/>
    <property type="match status" value="1"/>
</dbReference>
<dbReference type="Gene3D" id="3.90.950.10">
    <property type="match status" value="1"/>
</dbReference>
<evidence type="ECO:0000256" key="5">
    <source>
        <dbReference type="ARBA" id="ARBA00022801"/>
    </source>
</evidence>
<feature type="binding site" evidence="10">
    <location>
        <begin position="13"/>
        <end position="18"/>
    </location>
    <ligand>
        <name>substrate</name>
    </ligand>
</feature>
<dbReference type="SUPFAM" id="SSF52972">
    <property type="entry name" value="ITPase-like"/>
    <property type="match status" value="1"/>
</dbReference>
<proteinExistence type="inferred from homology"/>
<comment type="catalytic activity">
    <reaction evidence="9 10">
        <text>XTP + H2O = XMP + diphosphate + H(+)</text>
        <dbReference type="Rhea" id="RHEA:28610"/>
        <dbReference type="ChEBI" id="CHEBI:15377"/>
        <dbReference type="ChEBI" id="CHEBI:15378"/>
        <dbReference type="ChEBI" id="CHEBI:33019"/>
        <dbReference type="ChEBI" id="CHEBI:57464"/>
        <dbReference type="ChEBI" id="CHEBI:61314"/>
        <dbReference type="EC" id="3.6.1.66"/>
    </reaction>
</comment>
<keyword evidence="3 10" id="KW-0479">Metal-binding</keyword>
<evidence type="ECO:0000256" key="11">
    <source>
        <dbReference type="RuleBase" id="RU003781"/>
    </source>
</evidence>
<sequence length="204" mass="21364">MSTPASSRLVLASHNAGKLKEMQAMLADLPLQIISAAEAGVGDVPETGLTFVENALIKARAACQASGLPALADDSGLIVDALGGAPGLYSARYAGSPTDDAANNAKLLHDLRDIPAGQRSARFFAVIVLLRHATDPQPLICEGSWEGVILDAPRGSNGFGYNPVFLDPRHGLTAAEMQPALKNTLSHRALALQQLKQRLPALSL</sequence>
<dbReference type="GO" id="GO:0009117">
    <property type="term" value="P:nucleotide metabolic process"/>
    <property type="evidence" value="ECO:0007669"/>
    <property type="project" value="UniProtKB-KW"/>
</dbReference>